<keyword evidence="2" id="KW-1185">Reference proteome</keyword>
<comment type="caution">
    <text evidence="1">The sequence shown here is derived from an EMBL/GenBank/DDBJ whole genome shotgun (WGS) entry which is preliminary data.</text>
</comment>
<evidence type="ECO:0000313" key="2">
    <source>
        <dbReference type="Proteomes" id="UP000789901"/>
    </source>
</evidence>
<proteinExistence type="predicted"/>
<name>A0ABN7XI81_GIGMA</name>
<sequence length="194" mass="23324">GKKVDHQEESSYITRQQKRIGSHIASAAMKHIPWINIKKTETQVRISVPKHKIYREIKFLYQLQKKNQMHNGDEISLCNQSKFNIQIDSLNQLYQTQIPQMPKFWSQIDLENLKNWEKILRKKVEEEECKRKKKEISLKVEQRFSMMKNNKKRMLQSLLNRPYNKVTIDKVLLKEDSHYQNQELISDKSNVKEQ</sequence>
<accession>A0ABN7XI81</accession>
<dbReference type="EMBL" id="CAJVQB010141805">
    <property type="protein sequence ID" value="CAG8854735.1"/>
    <property type="molecule type" value="Genomic_DNA"/>
</dbReference>
<gene>
    <name evidence="1" type="ORF">GMARGA_LOCUS43556</name>
</gene>
<organism evidence="1 2">
    <name type="scientific">Gigaspora margarita</name>
    <dbReference type="NCBI Taxonomy" id="4874"/>
    <lineage>
        <taxon>Eukaryota</taxon>
        <taxon>Fungi</taxon>
        <taxon>Fungi incertae sedis</taxon>
        <taxon>Mucoromycota</taxon>
        <taxon>Glomeromycotina</taxon>
        <taxon>Glomeromycetes</taxon>
        <taxon>Diversisporales</taxon>
        <taxon>Gigasporaceae</taxon>
        <taxon>Gigaspora</taxon>
    </lineage>
</organism>
<reference evidence="1 2" key="1">
    <citation type="submission" date="2021-06" db="EMBL/GenBank/DDBJ databases">
        <authorList>
            <person name="Kallberg Y."/>
            <person name="Tangrot J."/>
            <person name="Rosling A."/>
        </authorList>
    </citation>
    <scope>NUCLEOTIDE SEQUENCE [LARGE SCALE GENOMIC DNA]</scope>
    <source>
        <strain evidence="1 2">120-4 pot B 10/14</strain>
    </source>
</reference>
<feature type="non-terminal residue" evidence="1">
    <location>
        <position position="1"/>
    </location>
</feature>
<feature type="non-terminal residue" evidence="1">
    <location>
        <position position="194"/>
    </location>
</feature>
<evidence type="ECO:0000313" key="1">
    <source>
        <dbReference type="EMBL" id="CAG8854735.1"/>
    </source>
</evidence>
<protein>
    <submittedName>
        <fullName evidence="1">33595_t:CDS:1</fullName>
    </submittedName>
</protein>
<dbReference type="Proteomes" id="UP000789901">
    <property type="component" value="Unassembled WGS sequence"/>
</dbReference>